<keyword evidence="3 7" id="KW-0812">Transmembrane</keyword>
<keyword evidence="5 7" id="KW-0472">Membrane</keyword>
<keyword evidence="6" id="KW-0653">Protein transport</keyword>
<proteinExistence type="inferred from homology"/>
<evidence type="ECO:0000259" key="8">
    <source>
        <dbReference type="Pfam" id="PF01618"/>
    </source>
</evidence>
<evidence type="ECO:0000313" key="10">
    <source>
        <dbReference type="Proteomes" id="UP001597062"/>
    </source>
</evidence>
<organism evidence="9 10">
    <name type="scientific">Tenacibaculum geojense</name>
    <dbReference type="NCBI Taxonomy" id="915352"/>
    <lineage>
        <taxon>Bacteria</taxon>
        <taxon>Pseudomonadati</taxon>
        <taxon>Bacteroidota</taxon>
        <taxon>Flavobacteriia</taxon>
        <taxon>Flavobacteriales</taxon>
        <taxon>Flavobacteriaceae</taxon>
        <taxon>Tenacibaculum</taxon>
    </lineage>
</organism>
<evidence type="ECO:0000256" key="5">
    <source>
        <dbReference type="ARBA" id="ARBA00023136"/>
    </source>
</evidence>
<reference evidence="10" key="1">
    <citation type="journal article" date="2019" name="Int. J. Syst. Evol. Microbiol.">
        <title>The Global Catalogue of Microorganisms (GCM) 10K type strain sequencing project: providing services to taxonomists for standard genome sequencing and annotation.</title>
        <authorList>
            <consortium name="The Broad Institute Genomics Platform"/>
            <consortium name="The Broad Institute Genome Sequencing Center for Infectious Disease"/>
            <person name="Wu L."/>
            <person name="Ma J."/>
        </authorList>
    </citation>
    <scope>NUCLEOTIDE SEQUENCE [LARGE SCALE GENOMIC DNA]</scope>
    <source>
        <strain evidence="10">CCUG 60527</strain>
    </source>
</reference>
<comment type="similarity">
    <text evidence="6">Belongs to the exbB/tolQ family.</text>
</comment>
<dbReference type="RefSeq" id="WP_386107671.1">
    <property type="nucleotide sequence ID" value="NZ_JBHTJR010000047.1"/>
</dbReference>
<comment type="caution">
    <text evidence="9">The sequence shown here is derived from an EMBL/GenBank/DDBJ whole genome shotgun (WGS) entry which is preliminary data.</text>
</comment>
<evidence type="ECO:0000256" key="7">
    <source>
        <dbReference type="SAM" id="Phobius"/>
    </source>
</evidence>
<gene>
    <name evidence="9" type="ORF">ACFQ1U_09425</name>
</gene>
<feature type="transmembrane region" description="Helical" evidence="7">
    <location>
        <begin position="47"/>
        <end position="71"/>
    </location>
</feature>
<comment type="subcellular location">
    <subcellularLocation>
        <location evidence="1">Cell membrane</location>
        <topology evidence="1">Multi-pass membrane protein</topology>
    </subcellularLocation>
    <subcellularLocation>
        <location evidence="6">Membrane</location>
        <topology evidence="6">Multi-pass membrane protein</topology>
    </subcellularLocation>
</comment>
<feature type="domain" description="MotA/TolQ/ExbB proton channel" evidence="8">
    <location>
        <begin position="38"/>
        <end position="102"/>
    </location>
</feature>
<evidence type="ECO:0000313" key="9">
    <source>
        <dbReference type="EMBL" id="MFD0993424.1"/>
    </source>
</evidence>
<sequence length="118" mass="12949">MNFLIFNLMNEGGSFFMYPLLIMLLTSVVLIFLILAKKTNPEKYIDILKHLGLFALVWGFLGQMLGLIQAFDVLTLSGSASTEILASGLKVALLSPSFGMLVFLVGRFGLMINSIKSV</sequence>
<evidence type="ECO:0000256" key="6">
    <source>
        <dbReference type="RuleBase" id="RU004057"/>
    </source>
</evidence>
<dbReference type="InterPro" id="IPR002898">
    <property type="entry name" value="MotA_ExbB_proton_chnl"/>
</dbReference>
<name>A0ABW3JSR3_9FLAO</name>
<feature type="transmembrane region" description="Helical" evidence="7">
    <location>
        <begin position="15"/>
        <end position="35"/>
    </location>
</feature>
<evidence type="ECO:0000256" key="2">
    <source>
        <dbReference type="ARBA" id="ARBA00022475"/>
    </source>
</evidence>
<keyword evidence="10" id="KW-1185">Reference proteome</keyword>
<keyword evidence="2" id="KW-1003">Cell membrane</keyword>
<protein>
    <submittedName>
        <fullName evidence="9">MotA/TolQ/ExbB proton channel family protein</fullName>
    </submittedName>
</protein>
<evidence type="ECO:0000256" key="4">
    <source>
        <dbReference type="ARBA" id="ARBA00022989"/>
    </source>
</evidence>
<evidence type="ECO:0000256" key="3">
    <source>
        <dbReference type="ARBA" id="ARBA00022692"/>
    </source>
</evidence>
<dbReference type="EMBL" id="JBHTJR010000047">
    <property type="protein sequence ID" value="MFD0993424.1"/>
    <property type="molecule type" value="Genomic_DNA"/>
</dbReference>
<keyword evidence="6" id="KW-0813">Transport</keyword>
<evidence type="ECO:0000256" key="1">
    <source>
        <dbReference type="ARBA" id="ARBA00004651"/>
    </source>
</evidence>
<dbReference type="Pfam" id="PF01618">
    <property type="entry name" value="MotA_ExbB"/>
    <property type="match status" value="1"/>
</dbReference>
<feature type="transmembrane region" description="Helical" evidence="7">
    <location>
        <begin position="91"/>
        <end position="110"/>
    </location>
</feature>
<keyword evidence="4 7" id="KW-1133">Transmembrane helix</keyword>
<accession>A0ABW3JSR3</accession>
<dbReference type="Proteomes" id="UP001597062">
    <property type="component" value="Unassembled WGS sequence"/>
</dbReference>